<evidence type="ECO:0000256" key="1">
    <source>
        <dbReference type="PROSITE-ProRule" id="PRU00042"/>
    </source>
</evidence>
<accession>A0AAE0B128</accession>
<reference evidence="4" key="1">
    <citation type="journal article" date="2023" name="Plant J.">
        <title>Genome sequences and population genomics provide insights into the demographic history, inbreeding, and mutation load of two 'living fossil' tree species of Dipteronia.</title>
        <authorList>
            <person name="Feng Y."/>
            <person name="Comes H.P."/>
            <person name="Chen J."/>
            <person name="Zhu S."/>
            <person name="Lu R."/>
            <person name="Zhang X."/>
            <person name="Li P."/>
            <person name="Qiu J."/>
            <person name="Olsen K.M."/>
            <person name="Qiu Y."/>
        </authorList>
    </citation>
    <scope>NUCLEOTIDE SEQUENCE</scope>
    <source>
        <strain evidence="4">NBL</strain>
    </source>
</reference>
<organism evidence="4 5">
    <name type="scientific">Dipteronia sinensis</name>
    <dbReference type="NCBI Taxonomy" id="43782"/>
    <lineage>
        <taxon>Eukaryota</taxon>
        <taxon>Viridiplantae</taxon>
        <taxon>Streptophyta</taxon>
        <taxon>Embryophyta</taxon>
        <taxon>Tracheophyta</taxon>
        <taxon>Spermatophyta</taxon>
        <taxon>Magnoliopsida</taxon>
        <taxon>eudicotyledons</taxon>
        <taxon>Gunneridae</taxon>
        <taxon>Pentapetalae</taxon>
        <taxon>rosids</taxon>
        <taxon>malvids</taxon>
        <taxon>Sapindales</taxon>
        <taxon>Sapindaceae</taxon>
        <taxon>Hippocastanoideae</taxon>
        <taxon>Acereae</taxon>
        <taxon>Dipteronia</taxon>
    </lineage>
</organism>
<sequence length="325" mass="36322">MEKIENETHDFMNVESFSQLPFIRPAPVKEKPIRLFGIEFGGGDTPATAAADEYSESTETNNNNEDSVKENENNVDNSRRFECHYCCRNFPTSQALGGHQNAHKRERQHAKRAHLQSAMVHNSLSDAHIYGLVNYRLGSAPTPTMTYPSWNTSHGASNTNRFYGGHASYSQPPINGSPMGLWRIPTAVQSHATFNRDRSVNPLPLYSSEELKPSVQVGGGSSSSSQSRFVYRESSKPNTTQDHTLPVKSVEIEPIIVGEGNIPREEMIAKMTEVPWKIIAKAPGTIWGEMIEMEEVIESLVFKETCEYTMEAWQNKLGKIGMLVT</sequence>
<feature type="compositionally biased region" description="Low complexity" evidence="2">
    <location>
        <begin position="45"/>
        <end position="65"/>
    </location>
</feature>
<dbReference type="PANTHER" id="PTHR46547">
    <property type="entry name" value="ZINC FINGER PROTEIN GIS"/>
    <property type="match status" value="1"/>
</dbReference>
<name>A0AAE0B128_9ROSI</name>
<feature type="region of interest" description="Disordered" evidence="2">
    <location>
        <begin position="211"/>
        <end position="242"/>
    </location>
</feature>
<proteinExistence type="predicted"/>
<protein>
    <recommendedName>
        <fullName evidence="3">C2H2-type domain-containing protein</fullName>
    </recommendedName>
</protein>
<dbReference type="InterPro" id="IPR036236">
    <property type="entry name" value="Znf_C2H2_sf"/>
</dbReference>
<keyword evidence="5" id="KW-1185">Reference proteome</keyword>
<dbReference type="InterPro" id="IPR013087">
    <property type="entry name" value="Znf_C2H2_type"/>
</dbReference>
<dbReference type="InterPro" id="IPR044291">
    <property type="entry name" value="GIS/GIS2/ZFP8"/>
</dbReference>
<dbReference type="GO" id="GO:0010090">
    <property type="term" value="P:trichome morphogenesis"/>
    <property type="evidence" value="ECO:0007669"/>
    <property type="project" value="InterPro"/>
</dbReference>
<dbReference type="EMBL" id="JANJYJ010000002">
    <property type="protein sequence ID" value="KAK3227164.1"/>
    <property type="molecule type" value="Genomic_DNA"/>
</dbReference>
<dbReference type="PROSITE" id="PS00028">
    <property type="entry name" value="ZINC_FINGER_C2H2_1"/>
    <property type="match status" value="1"/>
</dbReference>
<dbReference type="AlphaFoldDB" id="A0AAE0B128"/>
<feature type="domain" description="C2H2-type" evidence="3">
    <location>
        <begin position="81"/>
        <end position="108"/>
    </location>
</feature>
<evidence type="ECO:0000313" key="5">
    <source>
        <dbReference type="Proteomes" id="UP001281410"/>
    </source>
</evidence>
<dbReference type="GO" id="GO:0003700">
    <property type="term" value="F:DNA-binding transcription factor activity"/>
    <property type="evidence" value="ECO:0007669"/>
    <property type="project" value="InterPro"/>
</dbReference>
<feature type="region of interest" description="Disordered" evidence="2">
    <location>
        <begin position="44"/>
        <end position="74"/>
    </location>
</feature>
<keyword evidence="1" id="KW-0479">Metal-binding</keyword>
<comment type="caution">
    <text evidence="4">The sequence shown here is derived from an EMBL/GenBank/DDBJ whole genome shotgun (WGS) entry which is preliminary data.</text>
</comment>
<keyword evidence="1" id="KW-0862">Zinc</keyword>
<dbReference type="GO" id="GO:0008270">
    <property type="term" value="F:zinc ion binding"/>
    <property type="evidence" value="ECO:0007669"/>
    <property type="project" value="UniProtKB-KW"/>
</dbReference>
<dbReference type="Proteomes" id="UP001281410">
    <property type="component" value="Unassembled WGS sequence"/>
</dbReference>
<dbReference type="PROSITE" id="PS50157">
    <property type="entry name" value="ZINC_FINGER_C2H2_2"/>
    <property type="match status" value="1"/>
</dbReference>
<dbReference type="PANTHER" id="PTHR46547:SF7">
    <property type="entry name" value="ZINC FINGER PROTEIN GIS"/>
    <property type="match status" value="1"/>
</dbReference>
<evidence type="ECO:0000259" key="3">
    <source>
        <dbReference type="PROSITE" id="PS50157"/>
    </source>
</evidence>
<evidence type="ECO:0000256" key="2">
    <source>
        <dbReference type="SAM" id="MobiDB-lite"/>
    </source>
</evidence>
<dbReference type="SUPFAM" id="SSF57667">
    <property type="entry name" value="beta-beta-alpha zinc fingers"/>
    <property type="match status" value="1"/>
</dbReference>
<gene>
    <name evidence="4" type="ORF">Dsin_007026</name>
</gene>
<evidence type="ECO:0000313" key="4">
    <source>
        <dbReference type="EMBL" id="KAK3227164.1"/>
    </source>
</evidence>
<dbReference type="GO" id="GO:0009739">
    <property type="term" value="P:response to gibberellin"/>
    <property type="evidence" value="ECO:0007669"/>
    <property type="project" value="InterPro"/>
</dbReference>
<keyword evidence="1" id="KW-0863">Zinc-finger</keyword>